<dbReference type="AlphaFoldDB" id="A0A8J4XQ23"/>
<gene>
    <name evidence="2" type="ORF">GWK47_002207</name>
</gene>
<evidence type="ECO:0000256" key="1">
    <source>
        <dbReference type="SAM" id="MobiDB-lite"/>
    </source>
</evidence>
<reference evidence="2" key="1">
    <citation type="submission" date="2020-07" db="EMBL/GenBank/DDBJ databases">
        <title>The High-quality genome of the commercially important snow crab, Chionoecetes opilio.</title>
        <authorList>
            <person name="Jeong J.-H."/>
            <person name="Ryu S."/>
        </authorList>
    </citation>
    <scope>NUCLEOTIDE SEQUENCE</scope>
    <source>
        <strain evidence="2">MADBK_172401_WGS</strain>
        <tissue evidence="2">Digestive gland</tissue>
    </source>
</reference>
<evidence type="ECO:0000313" key="3">
    <source>
        <dbReference type="Proteomes" id="UP000770661"/>
    </source>
</evidence>
<evidence type="ECO:0000313" key="2">
    <source>
        <dbReference type="EMBL" id="KAG0711748.1"/>
    </source>
</evidence>
<accession>A0A8J4XQ23</accession>
<organism evidence="2 3">
    <name type="scientific">Chionoecetes opilio</name>
    <name type="common">Atlantic snow crab</name>
    <name type="synonym">Cancer opilio</name>
    <dbReference type="NCBI Taxonomy" id="41210"/>
    <lineage>
        <taxon>Eukaryota</taxon>
        <taxon>Metazoa</taxon>
        <taxon>Ecdysozoa</taxon>
        <taxon>Arthropoda</taxon>
        <taxon>Crustacea</taxon>
        <taxon>Multicrustacea</taxon>
        <taxon>Malacostraca</taxon>
        <taxon>Eumalacostraca</taxon>
        <taxon>Eucarida</taxon>
        <taxon>Decapoda</taxon>
        <taxon>Pleocyemata</taxon>
        <taxon>Brachyura</taxon>
        <taxon>Eubrachyura</taxon>
        <taxon>Majoidea</taxon>
        <taxon>Majidae</taxon>
        <taxon>Chionoecetes</taxon>
    </lineage>
</organism>
<name>A0A8J4XQ23_CHIOP</name>
<feature type="region of interest" description="Disordered" evidence="1">
    <location>
        <begin position="1"/>
        <end position="79"/>
    </location>
</feature>
<comment type="caution">
    <text evidence="2">The sequence shown here is derived from an EMBL/GenBank/DDBJ whole genome shotgun (WGS) entry which is preliminary data.</text>
</comment>
<dbReference type="EMBL" id="JACEEZ010023072">
    <property type="protein sequence ID" value="KAG0711748.1"/>
    <property type="molecule type" value="Genomic_DNA"/>
</dbReference>
<protein>
    <submittedName>
        <fullName evidence="2">Uncharacterized protein</fullName>
    </submittedName>
</protein>
<sequence length="136" mass="14800">MPGSNPVGRNRRDDCPDPPFATSFQDQRHVLPVEPGLPGPKKESGYLPWRRTACGPPYRQGGTGGSFPSPMGEPNLSGILVPQSTISRRLPLSPQLCRWPVLFETPKSQVLPRAWRGAVNVDVVAAPDNSPIPKLK</sequence>
<proteinExistence type="predicted"/>
<dbReference type="Proteomes" id="UP000770661">
    <property type="component" value="Unassembled WGS sequence"/>
</dbReference>
<keyword evidence="3" id="KW-1185">Reference proteome</keyword>